<proteinExistence type="inferred from homology"/>
<keyword evidence="3" id="KW-0472">Membrane</keyword>
<evidence type="ECO:0000256" key="3">
    <source>
        <dbReference type="SAM" id="Phobius"/>
    </source>
</evidence>
<reference evidence="5 6" key="1">
    <citation type="submission" date="2019-02" db="EMBL/GenBank/DDBJ databases">
        <authorList>
            <person name="Feng G."/>
        </authorList>
    </citation>
    <scope>NUCLEOTIDE SEQUENCE [LARGE SCALE GENOMIC DNA]</scope>
    <source>
        <strain evidence="5 6">CCTCC AB 2011146</strain>
    </source>
</reference>
<dbReference type="PANTHER" id="PTHR30576">
    <property type="entry name" value="COLANIC BIOSYNTHESIS UDP-GLUCOSE LIPID CARRIER TRANSFERASE"/>
    <property type="match status" value="1"/>
</dbReference>
<name>A0A8G2DW53_9SPHN</name>
<protein>
    <submittedName>
        <fullName evidence="5">Sugar transferase</fullName>
    </submittedName>
</protein>
<dbReference type="GO" id="GO:0016780">
    <property type="term" value="F:phosphotransferase activity, for other substituted phosphate groups"/>
    <property type="evidence" value="ECO:0007669"/>
    <property type="project" value="TreeGrafter"/>
</dbReference>
<dbReference type="InterPro" id="IPR003362">
    <property type="entry name" value="Bact_transf"/>
</dbReference>
<evidence type="ECO:0000313" key="6">
    <source>
        <dbReference type="Proteomes" id="UP000291572"/>
    </source>
</evidence>
<dbReference type="EMBL" id="SEOO01000054">
    <property type="protein sequence ID" value="RYM06820.1"/>
    <property type="molecule type" value="Genomic_DNA"/>
</dbReference>
<keyword evidence="2" id="KW-0270">Exopolysaccharide synthesis</keyword>
<evidence type="ECO:0000256" key="2">
    <source>
        <dbReference type="ARBA" id="ARBA00023169"/>
    </source>
</evidence>
<comment type="similarity">
    <text evidence="1">Belongs to the bacterial sugar transferase family.</text>
</comment>
<feature type="transmembrane region" description="Helical" evidence="3">
    <location>
        <begin position="20"/>
        <end position="41"/>
    </location>
</feature>
<gene>
    <name evidence="5" type="ORF">EWH12_19780</name>
</gene>
<keyword evidence="3" id="KW-1133">Transmembrane helix</keyword>
<dbReference type="Pfam" id="PF02397">
    <property type="entry name" value="Bac_transf"/>
    <property type="match status" value="1"/>
</dbReference>
<feature type="domain" description="Bacterial sugar transferase" evidence="4">
    <location>
        <begin position="15"/>
        <end position="207"/>
    </location>
</feature>
<keyword evidence="3" id="KW-0812">Transmembrane</keyword>
<dbReference type="PANTHER" id="PTHR30576:SF0">
    <property type="entry name" value="UNDECAPRENYL-PHOSPHATE N-ACETYLGALACTOSAMINYL 1-PHOSPHATE TRANSFERASE-RELATED"/>
    <property type="match status" value="1"/>
</dbReference>
<dbReference type="OrthoDB" id="9808602at2"/>
<evidence type="ECO:0000256" key="1">
    <source>
        <dbReference type="ARBA" id="ARBA00006464"/>
    </source>
</evidence>
<evidence type="ECO:0000259" key="4">
    <source>
        <dbReference type="Pfam" id="PF02397"/>
    </source>
</evidence>
<sequence length="239" mass="26563">MKPIDNRVAFGQLVKRLLDGTVALIALLVLLPILVVAALGIKMTSPGPIFYRAKRVGKGGRVFSMLKLRTMRMNSDGVSAITAPDDRRIFGFGLWLRRLKIDELPQFWNILTGDMSLVGPRPEDPKIVERDYNCWMRETLLVAPGVTGPGSVYGYFFGDALLDDADPEGSYARNLLPPKLALERAYLDRAGVLSDFSYILLTAWAIVAHILGREVRLPRADVEGARRWAPQGPYPIART</sequence>
<organism evidence="5 6">
    <name type="scientific">Sphingobium cupriresistens</name>
    <dbReference type="NCBI Taxonomy" id="1132417"/>
    <lineage>
        <taxon>Bacteria</taxon>
        <taxon>Pseudomonadati</taxon>
        <taxon>Pseudomonadota</taxon>
        <taxon>Alphaproteobacteria</taxon>
        <taxon>Sphingomonadales</taxon>
        <taxon>Sphingomonadaceae</taxon>
        <taxon>Sphingobium</taxon>
    </lineage>
</organism>
<keyword evidence="5" id="KW-0808">Transferase</keyword>
<dbReference type="RefSeq" id="WP_129927583.1">
    <property type="nucleotide sequence ID" value="NZ_SEOO01000054.1"/>
</dbReference>
<accession>A0A8G2DW53</accession>
<evidence type="ECO:0000313" key="5">
    <source>
        <dbReference type="EMBL" id="RYM06820.1"/>
    </source>
</evidence>
<dbReference type="GO" id="GO:0000271">
    <property type="term" value="P:polysaccharide biosynthetic process"/>
    <property type="evidence" value="ECO:0007669"/>
    <property type="project" value="UniProtKB-KW"/>
</dbReference>
<dbReference type="AlphaFoldDB" id="A0A8G2DW53"/>
<comment type="caution">
    <text evidence="5">The sequence shown here is derived from an EMBL/GenBank/DDBJ whole genome shotgun (WGS) entry which is preliminary data.</text>
</comment>
<dbReference type="Proteomes" id="UP000291572">
    <property type="component" value="Unassembled WGS sequence"/>
</dbReference>